<dbReference type="InterPro" id="IPR008969">
    <property type="entry name" value="CarboxyPept-like_regulatory"/>
</dbReference>
<name>A0A0P0GF91_9BACE</name>
<dbReference type="EMBL" id="CP012801">
    <property type="protein sequence ID" value="ALJ59648.1"/>
    <property type="molecule type" value="Genomic_DNA"/>
</dbReference>
<dbReference type="SUPFAM" id="SSF49464">
    <property type="entry name" value="Carboxypeptidase regulatory domain-like"/>
    <property type="match status" value="1"/>
</dbReference>
<comment type="subcellular location">
    <subcellularLocation>
        <location evidence="1">Cell outer membrane</location>
    </subcellularLocation>
</comment>
<evidence type="ECO:0000259" key="4">
    <source>
        <dbReference type="Pfam" id="PF14905"/>
    </source>
</evidence>
<dbReference type="Proteomes" id="UP000061809">
    <property type="component" value="Chromosome"/>
</dbReference>
<protein>
    <recommendedName>
        <fullName evidence="4">Outer membrane protein beta-barrel domain-containing protein</fullName>
    </recommendedName>
</protein>
<feature type="domain" description="Outer membrane protein beta-barrel" evidence="4">
    <location>
        <begin position="462"/>
        <end position="839"/>
    </location>
</feature>
<dbReference type="Pfam" id="PF14905">
    <property type="entry name" value="OMP_b-brl_3"/>
    <property type="match status" value="1"/>
</dbReference>
<dbReference type="RefSeq" id="WP_029426107.1">
    <property type="nucleotide sequence ID" value="NZ_CP012801.1"/>
</dbReference>
<dbReference type="InterPro" id="IPR041700">
    <property type="entry name" value="OMP_b-brl_3"/>
</dbReference>
<dbReference type="KEGG" id="bcel:BcellWH2_02409"/>
<dbReference type="Pfam" id="PF13715">
    <property type="entry name" value="CarbopepD_reg_2"/>
    <property type="match status" value="1"/>
</dbReference>
<reference evidence="5 6" key="1">
    <citation type="journal article" date="2015" name="Science">
        <title>Genetic determinants of in vivo fitness and diet responsiveness in multiple human gut Bacteroides.</title>
        <authorList>
            <person name="Wu M."/>
            <person name="McNulty N.P."/>
            <person name="Rodionov D.A."/>
            <person name="Khoroshkin M.S."/>
            <person name="Griffin N.W."/>
            <person name="Cheng J."/>
            <person name="Latreille P."/>
            <person name="Kerstetter R.A."/>
            <person name="Terrapon N."/>
            <person name="Henrissat B."/>
            <person name="Osterman A.L."/>
            <person name="Gordon J.I."/>
        </authorList>
    </citation>
    <scope>NUCLEOTIDE SEQUENCE [LARGE SCALE GENOMIC DNA]</scope>
    <source>
        <strain evidence="5 6">WH2</strain>
    </source>
</reference>
<dbReference type="InterPro" id="IPR036942">
    <property type="entry name" value="Beta-barrel_TonB_sf"/>
</dbReference>
<evidence type="ECO:0000313" key="5">
    <source>
        <dbReference type="EMBL" id="ALJ59648.1"/>
    </source>
</evidence>
<organism evidence="5 6">
    <name type="scientific">Bacteroides cellulosilyticus</name>
    <dbReference type="NCBI Taxonomy" id="246787"/>
    <lineage>
        <taxon>Bacteria</taxon>
        <taxon>Pseudomonadati</taxon>
        <taxon>Bacteroidota</taxon>
        <taxon>Bacteroidia</taxon>
        <taxon>Bacteroidales</taxon>
        <taxon>Bacteroidaceae</taxon>
        <taxon>Bacteroides</taxon>
    </lineage>
</organism>
<dbReference type="PATRIC" id="fig|246787.4.peg.2474"/>
<dbReference type="SUPFAM" id="SSF56935">
    <property type="entry name" value="Porins"/>
    <property type="match status" value="1"/>
</dbReference>
<dbReference type="GO" id="GO:0009279">
    <property type="term" value="C:cell outer membrane"/>
    <property type="evidence" value="ECO:0007669"/>
    <property type="project" value="UniProtKB-SubCell"/>
</dbReference>
<dbReference type="Gene3D" id="2.40.170.20">
    <property type="entry name" value="TonB-dependent receptor, beta-barrel domain"/>
    <property type="match status" value="1"/>
</dbReference>
<keyword evidence="3" id="KW-0998">Cell outer membrane</keyword>
<proteinExistence type="predicted"/>
<keyword evidence="2" id="KW-0472">Membrane</keyword>
<evidence type="ECO:0000256" key="1">
    <source>
        <dbReference type="ARBA" id="ARBA00004442"/>
    </source>
</evidence>
<evidence type="ECO:0000256" key="2">
    <source>
        <dbReference type="ARBA" id="ARBA00023136"/>
    </source>
</evidence>
<sequence>MKRTDFTFRKAWMIYTVYFLLLFTPTLNAQQTSRLVSLELKNEKLSAALKQIEKMGGKNILFAYEETENYHVTASIRKQTQDEAIRTVLKGKPFNCIERTDYFVIQRKGKDGKTTQVRGTIYGDRNEPLAYANVILLAAADSAFITGCVTAEDGSFILPGNNEKKHLLKVTYIGYQPLTLPCQPENDIHLQPDAQMLKEVTVTASRPLMERKNGAFVANVAGTPLSMLGSASDMIGHLPFVTGSDGNYTVIGRGKPEIYINGRKVRDTSELNQLQANEILSAEIVTTPGARYSSNVSSVIRLRTIRKRGQGLSANAYADYTQGHSAKGKQGASLNYRTGGLDIFVKGHFNESDTYSTSHTQLQLNTSSEWKSISDNVNRAHDANFNGEVGFNYEPDDHQSFGIRYVPKTGLGDQELYSQGETVMLRDGEEVDRLTSDSHGRKHTNWNHTVNGYYNGTFGKWNIDFNADYLYGRSGGGQKVDNNGETDASSDSEVKNRLYAAKLVITAPLGQGKLSFGTEETFTERHDIFKQSGFSNDADNRIKQSIASAFADYSIELGQFNLTAGLRYEYQKTDYYESDIYKEEKSPSYHDLIPIVTIFYKKEDWNIGLSYRMMKLNPSYSMLSSTISYQSKYQYHNGNPELEPQKHNAFSLEGGWKWINASLYFDHSRNMYTTYAKPYDDAKHPGVVLWTMASIPNSYAYGGALVLSPKFGWWQPQFTASLFWFQSNARSLNIQPLWNEVQPDFILNNSFTLPRGWFLNIKGRLAFGAKQSYAIKKTEGTVDAQLTKSFLKDRALRVSLVANDIFRTGTYHFRVYGDRTYNEFENYADKQRFGIRLNYQFNATKNKYKGKGAGESEKGRL</sequence>
<dbReference type="AlphaFoldDB" id="A0A0P0GF91"/>
<evidence type="ECO:0000256" key="3">
    <source>
        <dbReference type="ARBA" id="ARBA00023237"/>
    </source>
</evidence>
<evidence type="ECO:0000313" key="6">
    <source>
        <dbReference type="Proteomes" id="UP000061809"/>
    </source>
</evidence>
<accession>A0A0P0GF91</accession>
<gene>
    <name evidence="5" type="ORF">BcellWH2_02409</name>
</gene>